<evidence type="ECO:0000313" key="2">
    <source>
        <dbReference type="Proteomes" id="UP000276260"/>
    </source>
</evidence>
<protein>
    <submittedName>
        <fullName evidence="1">DUF1330 domain-containing protein</fullName>
    </submittedName>
</protein>
<keyword evidence="2" id="KW-1185">Reference proteome</keyword>
<organism evidence="1 2">
    <name type="scientific">Rheinheimera mesophila</name>
    <dbReference type="NCBI Taxonomy" id="1547515"/>
    <lineage>
        <taxon>Bacteria</taxon>
        <taxon>Pseudomonadati</taxon>
        <taxon>Pseudomonadota</taxon>
        <taxon>Gammaproteobacteria</taxon>
        <taxon>Chromatiales</taxon>
        <taxon>Chromatiaceae</taxon>
        <taxon>Rheinheimera</taxon>
    </lineage>
</organism>
<comment type="caution">
    <text evidence="1">The sequence shown here is derived from an EMBL/GenBank/DDBJ whole genome shotgun (WGS) entry which is preliminary data.</text>
</comment>
<proteinExistence type="predicted"/>
<dbReference type="AlphaFoldDB" id="A0A3P3QQF3"/>
<reference evidence="1 2" key="1">
    <citation type="submission" date="2018-11" db="EMBL/GenBank/DDBJ databases">
        <title>Draft genome analysis of Rheinheimera mesophila isolated from an industrial waste site.</title>
        <authorList>
            <person name="Yu Q."/>
            <person name="Qi Y."/>
            <person name="Zhang H."/>
            <person name="Lu Y."/>
            <person name="Pu J."/>
        </authorList>
    </citation>
    <scope>NUCLEOTIDE SEQUENCE [LARGE SCALE GENOMIC DNA]</scope>
    <source>
        <strain evidence="1 2">IITR13</strain>
    </source>
</reference>
<dbReference type="RefSeq" id="WP_046518170.1">
    <property type="nucleotide sequence ID" value="NZ_LAVS01000001.1"/>
</dbReference>
<dbReference type="EMBL" id="RRCF01000001">
    <property type="protein sequence ID" value="RRJ23486.1"/>
    <property type="molecule type" value="Genomic_DNA"/>
</dbReference>
<gene>
    <name evidence="1" type="ORF">EIK76_05305</name>
</gene>
<dbReference type="SUPFAM" id="SSF54909">
    <property type="entry name" value="Dimeric alpha+beta barrel"/>
    <property type="match status" value="1"/>
</dbReference>
<dbReference type="Gene3D" id="3.30.70.100">
    <property type="match status" value="1"/>
</dbReference>
<dbReference type="Proteomes" id="UP000276260">
    <property type="component" value="Unassembled WGS sequence"/>
</dbReference>
<dbReference type="OrthoDB" id="5296554at2"/>
<name>A0A3P3QQF3_9GAMM</name>
<accession>A0A3P3QQF3</accession>
<sequence length="99" mass="11764">MRIELLVGLELNDARLYAEYRRQMTPLLLQHQGDFGYDFVVQQTLKPANSAINRVFTIHFASEQWMESFFSHPEYLQIKARYFEKSVTNTHILARYHIA</sequence>
<dbReference type="InterPro" id="IPR011008">
    <property type="entry name" value="Dimeric_a/b-barrel"/>
</dbReference>
<evidence type="ECO:0000313" key="1">
    <source>
        <dbReference type="EMBL" id="RRJ23486.1"/>
    </source>
</evidence>